<evidence type="ECO:0000313" key="2">
    <source>
        <dbReference type="Proteomes" id="UP000289340"/>
    </source>
</evidence>
<keyword evidence="2" id="KW-1185">Reference proteome</keyword>
<protein>
    <submittedName>
        <fullName evidence="1">Uncharacterized protein</fullName>
    </submittedName>
</protein>
<dbReference type="EMBL" id="QZWG01000013">
    <property type="protein sequence ID" value="RZB71423.1"/>
    <property type="molecule type" value="Genomic_DNA"/>
</dbReference>
<name>A0A445HCQ6_GLYSO</name>
<proteinExistence type="predicted"/>
<dbReference type="PANTHER" id="PTHR37237:SF1">
    <property type="entry name" value="OS02G0567000 PROTEIN"/>
    <property type="match status" value="1"/>
</dbReference>
<accession>A0A445HCQ6</accession>
<comment type="caution">
    <text evidence="1">The sequence shown here is derived from an EMBL/GenBank/DDBJ whole genome shotgun (WGS) entry which is preliminary data.</text>
</comment>
<organism evidence="1 2">
    <name type="scientific">Glycine soja</name>
    <name type="common">Wild soybean</name>
    <dbReference type="NCBI Taxonomy" id="3848"/>
    <lineage>
        <taxon>Eukaryota</taxon>
        <taxon>Viridiplantae</taxon>
        <taxon>Streptophyta</taxon>
        <taxon>Embryophyta</taxon>
        <taxon>Tracheophyta</taxon>
        <taxon>Spermatophyta</taxon>
        <taxon>Magnoliopsida</taxon>
        <taxon>eudicotyledons</taxon>
        <taxon>Gunneridae</taxon>
        <taxon>Pentapetalae</taxon>
        <taxon>rosids</taxon>
        <taxon>fabids</taxon>
        <taxon>Fabales</taxon>
        <taxon>Fabaceae</taxon>
        <taxon>Papilionoideae</taxon>
        <taxon>50 kb inversion clade</taxon>
        <taxon>NPAAA clade</taxon>
        <taxon>indigoferoid/millettioid clade</taxon>
        <taxon>Phaseoleae</taxon>
        <taxon>Glycine</taxon>
        <taxon>Glycine subgen. Soja</taxon>
    </lineage>
</organism>
<dbReference type="AlphaFoldDB" id="A0A445HCQ6"/>
<sequence length="92" mass="10292">MSKRGIRGPLLCIGDLLNDIGEEEEEGRGHSLLREASPSPSSSLLNNLTKLFQEHYDHLNSTLSGTDHSWTSLTPRSCYVSQSLTINQIQFY</sequence>
<dbReference type="Proteomes" id="UP000289340">
    <property type="component" value="Chromosome 13"/>
</dbReference>
<dbReference type="PANTHER" id="PTHR37237">
    <property type="entry name" value="OS02G0567000 PROTEIN"/>
    <property type="match status" value="1"/>
</dbReference>
<reference evidence="1 2" key="1">
    <citation type="submission" date="2018-09" db="EMBL/GenBank/DDBJ databases">
        <title>A high-quality reference genome of wild soybean provides a powerful tool to mine soybean genomes.</title>
        <authorList>
            <person name="Xie M."/>
            <person name="Chung C.Y.L."/>
            <person name="Li M.-W."/>
            <person name="Wong F.-L."/>
            <person name="Chan T.-F."/>
            <person name="Lam H.-M."/>
        </authorList>
    </citation>
    <scope>NUCLEOTIDE SEQUENCE [LARGE SCALE GENOMIC DNA]</scope>
    <source>
        <strain evidence="2">cv. W05</strain>
        <tissue evidence="1">Hypocotyl of etiolated seedlings</tissue>
    </source>
</reference>
<gene>
    <name evidence="1" type="ORF">D0Y65_036073</name>
</gene>
<evidence type="ECO:0000313" key="1">
    <source>
        <dbReference type="EMBL" id="RZB71423.1"/>
    </source>
</evidence>